<sequence length="159" mass="19294">MVSKRHFVFNICMVVIPWLSLIFLGKRDIKRYSIAGFVIIIFEIINHKFGQKRNWWMFFDKRKSFLTNELPFSIGPYMPLSMWLLKLSYGNFKKFLGLNAIADGLFAFLFINLFKKMKIVGLYRLNNFQFFFYLYYKAFLLYGVQYWVEKRKWFGVKGY</sequence>
<feature type="transmembrane region" description="Helical" evidence="1">
    <location>
        <begin position="70"/>
        <end position="89"/>
    </location>
</feature>
<keyword evidence="1" id="KW-0472">Membrane</keyword>
<dbReference type="RefSeq" id="WP_389217604.1">
    <property type="nucleotide sequence ID" value="NZ_JBIACJ010000003.1"/>
</dbReference>
<keyword evidence="1" id="KW-1133">Transmembrane helix</keyword>
<dbReference type="Proteomes" id="UP001601058">
    <property type="component" value="Unassembled WGS sequence"/>
</dbReference>
<feature type="transmembrane region" description="Helical" evidence="1">
    <location>
        <begin position="31"/>
        <end position="49"/>
    </location>
</feature>
<evidence type="ECO:0000313" key="2">
    <source>
        <dbReference type="EMBL" id="MFE8696158.1"/>
    </source>
</evidence>
<name>A0ABW6JZN1_9BACI</name>
<reference evidence="2 3" key="1">
    <citation type="submission" date="2024-08" db="EMBL/GenBank/DDBJ databases">
        <title>Two novel Cytobacillus novel species.</title>
        <authorList>
            <person name="Liu G."/>
        </authorList>
    </citation>
    <scope>NUCLEOTIDE SEQUENCE [LARGE SCALE GENOMIC DNA]</scope>
    <source>
        <strain evidence="2 3">FJAT-53684</strain>
    </source>
</reference>
<feature type="transmembrane region" description="Helical" evidence="1">
    <location>
        <begin position="7"/>
        <end position="25"/>
    </location>
</feature>
<keyword evidence="3" id="KW-1185">Reference proteome</keyword>
<dbReference type="EMBL" id="JBIACJ010000003">
    <property type="protein sequence ID" value="MFE8696158.1"/>
    <property type="molecule type" value="Genomic_DNA"/>
</dbReference>
<evidence type="ECO:0000256" key="1">
    <source>
        <dbReference type="SAM" id="Phobius"/>
    </source>
</evidence>
<organism evidence="2 3">
    <name type="scientific">Cytobacillus mangrovibacter</name>
    <dbReference type="NCBI Taxonomy" id="3299024"/>
    <lineage>
        <taxon>Bacteria</taxon>
        <taxon>Bacillati</taxon>
        <taxon>Bacillota</taxon>
        <taxon>Bacilli</taxon>
        <taxon>Bacillales</taxon>
        <taxon>Bacillaceae</taxon>
        <taxon>Cytobacillus</taxon>
    </lineage>
</organism>
<accession>A0ABW6JZN1</accession>
<feature type="transmembrane region" description="Helical" evidence="1">
    <location>
        <begin position="95"/>
        <end position="114"/>
    </location>
</feature>
<keyword evidence="1" id="KW-0812">Transmembrane</keyword>
<evidence type="ECO:0000313" key="3">
    <source>
        <dbReference type="Proteomes" id="UP001601058"/>
    </source>
</evidence>
<feature type="transmembrane region" description="Helical" evidence="1">
    <location>
        <begin position="130"/>
        <end position="148"/>
    </location>
</feature>
<protein>
    <submittedName>
        <fullName evidence="2">Uncharacterized protein</fullName>
    </submittedName>
</protein>
<comment type="caution">
    <text evidence="2">The sequence shown here is derived from an EMBL/GenBank/DDBJ whole genome shotgun (WGS) entry which is preliminary data.</text>
</comment>
<gene>
    <name evidence="2" type="ORF">ACFYKT_07305</name>
</gene>
<proteinExistence type="predicted"/>